<feature type="region of interest" description="Disordered" evidence="1">
    <location>
        <begin position="100"/>
        <end position="119"/>
    </location>
</feature>
<name>A0A6S6WQM9_9GAMM</name>
<evidence type="ECO:0000313" key="3">
    <source>
        <dbReference type="EMBL" id="CAB0151374.1"/>
    </source>
</evidence>
<accession>A0A6S6WQM9</accession>
<feature type="transmembrane region" description="Helical" evidence="2">
    <location>
        <begin position="66"/>
        <end position="87"/>
    </location>
</feature>
<protein>
    <submittedName>
        <fullName evidence="3">Uncharacterized protein</fullName>
    </submittedName>
</protein>
<feature type="transmembrane region" description="Helical" evidence="2">
    <location>
        <begin position="35"/>
        <end position="54"/>
    </location>
</feature>
<keyword evidence="2" id="KW-0472">Membrane</keyword>
<dbReference type="Proteomes" id="UP000481517">
    <property type="component" value="Unassembled WGS sequence"/>
</dbReference>
<keyword evidence="2" id="KW-1133">Transmembrane helix</keyword>
<keyword evidence="2" id="KW-0812">Transmembrane</keyword>
<organism evidence="3 4">
    <name type="scientific">Pseudidiomarina piscicola</name>
    <dbReference type="NCBI Taxonomy" id="2614830"/>
    <lineage>
        <taxon>Bacteria</taxon>
        <taxon>Pseudomonadati</taxon>
        <taxon>Pseudomonadota</taxon>
        <taxon>Gammaproteobacteria</taxon>
        <taxon>Alteromonadales</taxon>
        <taxon>Idiomarinaceae</taxon>
        <taxon>Pseudidiomarina</taxon>
    </lineage>
</organism>
<dbReference type="AlphaFoldDB" id="A0A6S6WQM9"/>
<evidence type="ECO:0000256" key="2">
    <source>
        <dbReference type="SAM" id="Phobius"/>
    </source>
</evidence>
<gene>
    <name evidence="3" type="ORF">PSI9734_01762</name>
</gene>
<reference evidence="3 4" key="1">
    <citation type="submission" date="2020-02" db="EMBL/GenBank/DDBJ databases">
        <authorList>
            <person name="Rodrigo-Torres L."/>
            <person name="Arahal R. D."/>
            <person name="Lucena T."/>
        </authorList>
    </citation>
    <scope>NUCLEOTIDE SEQUENCE [LARGE SCALE GENOMIC DNA]</scope>
    <source>
        <strain evidence="3 4">CECT 9734</strain>
    </source>
</reference>
<evidence type="ECO:0000256" key="1">
    <source>
        <dbReference type="SAM" id="MobiDB-lite"/>
    </source>
</evidence>
<keyword evidence="4" id="KW-1185">Reference proteome</keyword>
<proteinExistence type="predicted"/>
<dbReference type="EMBL" id="CADCXY010000004">
    <property type="protein sequence ID" value="CAB0151374.1"/>
    <property type="molecule type" value="Genomic_DNA"/>
</dbReference>
<evidence type="ECO:0000313" key="4">
    <source>
        <dbReference type="Proteomes" id="UP000481517"/>
    </source>
</evidence>
<sequence length="119" mass="12869">MSASTWLLCYVLVVGNTFGDSDQTMTDASLVKLLKTAMILGVTLLICGHIVLAITFANDDIGHQGFIAGAAMSAVGIILSLPTKIYLTILLMEHTEKTDKRFTRSADGQARSETTEFKE</sequence>